<dbReference type="SUPFAM" id="SSF48452">
    <property type="entry name" value="TPR-like"/>
    <property type="match status" value="1"/>
</dbReference>
<protein>
    <submittedName>
        <fullName evidence="1">FOG: TPR repeat</fullName>
    </submittedName>
</protein>
<evidence type="ECO:0000313" key="1">
    <source>
        <dbReference type="EMBL" id="CUS56631.1"/>
    </source>
</evidence>
<gene>
    <name evidence="1" type="ORF">MGWOODY_Hyp2526</name>
</gene>
<dbReference type="NCBIfam" id="TIGR04390">
    <property type="entry name" value="OMP_YaiO_dom"/>
    <property type="match status" value="1"/>
</dbReference>
<dbReference type="AlphaFoldDB" id="A0A160TZS9"/>
<dbReference type="Pfam" id="PF14559">
    <property type="entry name" value="TPR_19"/>
    <property type="match status" value="1"/>
</dbReference>
<proteinExistence type="predicted"/>
<dbReference type="InterPro" id="IPR019734">
    <property type="entry name" value="TPR_rpt"/>
</dbReference>
<organism evidence="1">
    <name type="scientific">hydrothermal vent metagenome</name>
    <dbReference type="NCBI Taxonomy" id="652676"/>
    <lineage>
        <taxon>unclassified sequences</taxon>
        <taxon>metagenomes</taxon>
        <taxon>ecological metagenomes</taxon>
    </lineage>
</organism>
<sequence length="363" mass="39843">MIELVLLDQAIPAMPSPVQTDLRSLYAQGVEARFAGRFDEALGMFEALLATNPEDVDSRLNAALCLIALERLDEAESELEHVINQAPDYVDAYTALARVRRMKGDAQGSHEFIDAAETLSSDHADYAAMREQASRQDRNRITTNLTASRSSLTKDLPDWTSLSPAVAVRVSDTLTLSASALYAERFDRSNTNVHIGAAKRTGFGHVRMEIGGGTNTTFLPNTTVLVGAGVATHYPGLELLSDIRTSEYQSGRVTSFLPGAQYTFAGEAAEIEVRYINVRDENDQHRSGYRMRSTFRPTGPWAVHLYYADAPESSDGATVEVQSYAAGLEMRFGRTTALRLTAGKELRTAYDRTDISLSLARSF</sequence>
<accession>A0A160TZS9</accession>
<dbReference type="SMART" id="SM00028">
    <property type="entry name" value="TPR"/>
    <property type="match status" value="3"/>
</dbReference>
<dbReference type="EMBL" id="CZQD01000028">
    <property type="protein sequence ID" value="CUS56631.1"/>
    <property type="molecule type" value="Genomic_DNA"/>
</dbReference>
<dbReference type="Gene3D" id="1.25.40.10">
    <property type="entry name" value="Tetratricopeptide repeat domain"/>
    <property type="match status" value="1"/>
</dbReference>
<name>A0A160TZS9_9ZZZZ</name>
<reference evidence="1" key="1">
    <citation type="submission" date="2015-10" db="EMBL/GenBank/DDBJ databases">
        <authorList>
            <person name="Gilbert D.G."/>
        </authorList>
    </citation>
    <scope>NUCLEOTIDE SEQUENCE</scope>
</reference>
<dbReference type="InterPro" id="IPR030887">
    <property type="entry name" value="Beta-barrel_YaiO"/>
</dbReference>
<dbReference type="InterPro" id="IPR011990">
    <property type="entry name" value="TPR-like_helical_dom_sf"/>
</dbReference>